<accession>A0A0D4BXF8</accession>
<keyword evidence="5 8" id="KW-0862">Zinc</keyword>
<dbReference type="GO" id="GO:0006270">
    <property type="term" value="P:DNA replication initiation"/>
    <property type="evidence" value="ECO:0007669"/>
    <property type="project" value="TreeGrafter"/>
</dbReference>
<feature type="binding site" evidence="8">
    <location>
        <position position="410"/>
    </location>
    <ligand>
        <name>Zn(2+)</name>
        <dbReference type="ChEBI" id="CHEBI:29105"/>
        <label>2</label>
    </ligand>
</feature>
<keyword evidence="1 8" id="KW-0639">Primosome</keyword>
<evidence type="ECO:0000256" key="3">
    <source>
        <dbReference type="ARBA" id="ARBA00022723"/>
    </source>
</evidence>
<evidence type="ECO:0000256" key="4">
    <source>
        <dbReference type="ARBA" id="ARBA00022741"/>
    </source>
</evidence>
<dbReference type="Gene3D" id="3.40.1440.60">
    <property type="entry name" value="PriA, 3(prime) DNA-binding domain"/>
    <property type="match status" value="1"/>
</dbReference>
<dbReference type="GO" id="GO:0043138">
    <property type="term" value="F:3'-5' DNA helicase activity"/>
    <property type="evidence" value="ECO:0007669"/>
    <property type="project" value="TreeGrafter"/>
</dbReference>
<feature type="binding site" evidence="8">
    <location>
        <position position="401"/>
    </location>
    <ligand>
        <name>Zn(2+)</name>
        <dbReference type="ChEBI" id="CHEBI:29105"/>
        <label>1</label>
    </ligand>
</feature>
<evidence type="ECO:0000313" key="11">
    <source>
        <dbReference type="Proteomes" id="UP000061839"/>
    </source>
</evidence>
<keyword evidence="2 8" id="KW-0235">DNA replication</keyword>
<dbReference type="GO" id="GO:0003677">
    <property type="term" value="F:DNA binding"/>
    <property type="evidence" value="ECO:0007669"/>
    <property type="project" value="UniProtKB-UniRule"/>
</dbReference>
<proteinExistence type="inferred from homology"/>
<dbReference type="GO" id="GO:0006302">
    <property type="term" value="P:double-strand break repair"/>
    <property type="evidence" value="ECO:0007669"/>
    <property type="project" value="InterPro"/>
</dbReference>
<evidence type="ECO:0000256" key="1">
    <source>
        <dbReference type="ARBA" id="ARBA00022515"/>
    </source>
</evidence>
<reference evidence="10 11" key="1">
    <citation type="journal article" date="2015" name="Genome Announc.">
        <title>Complete Genome Sequencing of Protease-Producing Novel Arthrobacter sp. Strain IHBB 11108 Using PacBio Single-Molecule Real-Time Sequencing Technology.</title>
        <authorList>
            <person name="Kiran S."/>
            <person name="Swarnkar M.K."/>
            <person name="Pal M."/>
            <person name="Thakur R."/>
            <person name="Tewari R."/>
            <person name="Singh A.K."/>
            <person name="Gulati A."/>
        </authorList>
    </citation>
    <scope>NUCLEOTIDE SEQUENCE [LARGE SCALE GENOMIC DNA]</scope>
    <source>
        <strain evidence="10 11">IHBB 11108</strain>
    </source>
</reference>
<evidence type="ECO:0000313" key="10">
    <source>
        <dbReference type="EMBL" id="AJT40993.1"/>
    </source>
</evidence>
<gene>
    <name evidence="8" type="primary">priA</name>
    <name evidence="10" type="ORF">UM93_04765</name>
</gene>
<dbReference type="PANTHER" id="PTHR30580:SF0">
    <property type="entry name" value="PRIMOSOMAL PROTEIN N"/>
    <property type="match status" value="1"/>
</dbReference>
<dbReference type="Gene3D" id="3.40.50.300">
    <property type="entry name" value="P-loop containing nucleotide triphosphate hydrolases"/>
    <property type="match status" value="1"/>
</dbReference>
<dbReference type="Pfam" id="PF17764">
    <property type="entry name" value="PriA_3primeBD"/>
    <property type="match status" value="1"/>
</dbReference>
<keyword evidence="6 8" id="KW-0067">ATP-binding</keyword>
<dbReference type="HAMAP" id="MF_00983">
    <property type="entry name" value="PriA"/>
    <property type="match status" value="1"/>
</dbReference>
<comment type="function">
    <text evidence="8">Initiates the restart of stalled replication forks, which reloads the replicative helicase on sites other than the origin of replication. Recognizes and binds to abandoned replication forks and remodels them to uncover a helicase loading site. Promotes assembly of the primosome at these replication forks.</text>
</comment>
<keyword evidence="3 8" id="KW-0479">Metal-binding</keyword>
<evidence type="ECO:0000256" key="8">
    <source>
        <dbReference type="HAMAP-Rule" id="MF_00983"/>
    </source>
</evidence>
<dbReference type="RefSeq" id="WP_045074007.1">
    <property type="nucleotide sequence ID" value="NZ_CP011005.1"/>
</dbReference>
<evidence type="ECO:0000256" key="2">
    <source>
        <dbReference type="ARBA" id="ARBA00022705"/>
    </source>
</evidence>
<dbReference type="OrthoDB" id="3177118at2"/>
<dbReference type="STRING" id="1618207.UM93_04765"/>
<evidence type="ECO:0000256" key="7">
    <source>
        <dbReference type="ARBA" id="ARBA00023125"/>
    </source>
</evidence>
<feature type="binding site" evidence="8">
    <location>
        <position position="440"/>
    </location>
    <ligand>
        <name>Zn(2+)</name>
        <dbReference type="ChEBI" id="CHEBI:29105"/>
        <label>1</label>
    </ligand>
</feature>
<feature type="binding site" evidence="8">
    <location>
        <position position="443"/>
    </location>
    <ligand>
        <name>Zn(2+)</name>
        <dbReference type="ChEBI" id="CHEBI:29105"/>
        <label>1</label>
    </ligand>
</feature>
<dbReference type="PANTHER" id="PTHR30580">
    <property type="entry name" value="PRIMOSOMAL PROTEIN N"/>
    <property type="match status" value="1"/>
</dbReference>
<dbReference type="InterPro" id="IPR042115">
    <property type="entry name" value="PriA_3primeBD_sf"/>
</dbReference>
<dbReference type="InterPro" id="IPR041222">
    <property type="entry name" value="PriA_3primeBD"/>
</dbReference>
<dbReference type="GO" id="GO:0006310">
    <property type="term" value="P:DNA recombination"/>
    <property type="evidence" value="ECO:0007669"/>
    <property type="project" value="InterPro"/>
</dbReference>
<evidence type="ECO:0000256" key="6">
    <source>
        <dbReference type="ARBA" id="ARBA00022840"/>
    </source>
</evidence>
<comment type="subunit">
    <text evidence="8">Component of the replication restart primosome.</text>
</comment>
<dbReference type="InterPro" id="IPR005259">
    <property type="entry name" value="PriA"/>
</dbReference>
<comment type="similarity">
    <text evidence="8">Belongs to the helicase family. PriA subfamily.</text>
</comment>
<comment type="cofactor">
    <cofactor evidence="8">
        <name>Zn(2+)</name>
        <dbReference type="ChEBI" id="CHEBI:29105"/>
    </cofactor>
    <text evidence="8">Binds 2 zinc ions per subunit.</text>
</comment>
<protein>
    <recommendedName>
        <fullName evidence="8">Probable replication restart protein PriA</fullName>
    </recommendedName>
    <alternativeName>
        <fullName evidence="8">Putative ATP-dependent DNA helicase PriA</fullName>
    </alternativeName>
</protein>
<feature type="binding site" evidence="8">
    <location>
        <position position="413"/>
    </location>
    <ligand>
        <name>Zn(2+)</name>
        <dbReference type="ChEBI" id="CHEBI:29105"/>
        <label>2</label>
    </ligand>
</feature>
<dbReference type="PATRIC" id="fig|1618207.4.peg.969"/>
<feature type="domain" description="Primosomal protein N' 3' DNA-binding" evidence="9">
    <location>
        <begin position="28"/>
        <end position="127"/>
    </location>
</feature>
<keyword evidence="7 8" id="KW-0238">DNA-binding</keyword>
<sequence length="677" mass="72352">MTTEALLPLPEIPEPEGALSAAQLPIARVLVDSSLPHLDRPFDYRIPAELDEQAQPGVRVKVRFAGQELAGYLLERVATASTEHRLANLSKVVSPVPVLTPEILSLAQSVAARYAGTVSDVLRVAIPPRVAKVEQSFTAAQEPTLLSVTLSADLFDGFDLARPFLEHLAAGGSPRGAFTALKGYGQLSWHRQIAQMIAVCAGSGRGAIAVVPDQRDLELLSSAVAELLGEQSFVRLTAEDGPTPRYRNFLKLLSGEVTIALGTRSAAFAPVQNLGLLCCWDDGDDLLIEKRAPYQHARDVLLLRAEQHSSALVLAGYSRSTEVQRLLATGWLQAIAPQRSVTRRLVPRVISTSDSFETERDPLAQLARLPHRAWQVAQQGLLQGPVLVQVARGGYVPALACDSCRESARCTKCAGPLGQSKAGATVQCRWCGTPEHKFVCPHCGGRKLRRTVSGAARTAEELGKAFPKVQIISSANDHVKASVPDKPALVVATVGAEPVATNGYAAALLLDGDTLMRRENLRAAEEAARRWFSAAALVRAAGDGGTVVLTAAQTEASAALVRWDPAGFAERELAERSSLALPPAVRMVAITGALLAVRNFLAQLELPEEEQGIRIVGPTLLNSFAASPGDEEYRALIFIPYGLAQQVLAELRSTKASLSASRYAAPVQVRADGIDLL</sequence>
<comment type="caution">
    <text evidence="8">As this protein does not have any detectable helicase domains, it probably does not have helicase activity.</text>
</comment>
<dbReference type="GO" id="GO:0006269">
    <property type="term" value="P:DNA replication, synthesis of primer"/>
    <property type="evidence" value="ECO:0007669"/>
    <property type="project" value="UniProtKB-KW"/>
</dbReference>
<evidence type="ECO:0000256" key="5">
    <source>
        <dbReference type="ARBA" id="ARBA00022833"/>
    </source>
</evidence>
<dbReference type="InterPro" id="IPR027417">
    <property type="entry name" value="P-loop_NTPase"/>
</dbReference>
<dbReference type="GO" id="GO:0005524">
    <property type="term" value="F:ATP binding"/>
    <property type="evidence" value="ECO:0007669"/>
    <property type="project" value="UniProtKB-UniRule"/>
</dbReference>
<dbReference type="KEGG" id="ari:UM93_04765"/>
<feature type="binding site" evidence="8">
    <location>
        <position position="431"/>
    </location>
    <ligand>
        <name>Zn(2+)</name>
        <dbReference type="ChEBI" id="CHEBI:29105"/>
        <label>2</label>
    </ligand>
</feature>
<organism evidence="10 11">
    <name type="scientific">Psychromicrobium lacuslunae</name>
    <dbReference type="NCBI Taxonomy" id="1618207"/>
    <lineage>
        <taxon>Bacteria</taxon>
        <taxon>Bacillati</taxon>
        <taxon>Actinomycetota</taxon>
        <taxon>Actinomycetes</taxon>
        <taxon>Micrococcales</taxon>
        <taxon>Micrococcaceae</taxon>
        <taxon>Psychromicrobium</taxon>
    </lineage>
</organism>
<dbReference type="AlphaFoldDB" id="A0A0D4BXF8"/>
<dbReference type="GO" id="GO:1990077">
    <property type="term" value="C:primosome complex"/>
    <property type="evidence" value="ECO:0007669"/>
    <property type="project" value="UniProtKB-UniRule"/>
</dbReference>
<dbReference type="EMBL" id="CP011005">
    <property type="protein sequence ID" value="AJT40993.1"/>
    <property type="molecule type" value="Genomic_DNA"/>
</dbReference>
<feature type="binding site" evidence="8">
    <location>
        <position position="404"/>
    </location>
    <ligand>
        <name>Zn(2+)</name>
        <dbReference type="ChEBI" id="CHEBI:29105"/>
        <label>1</label>
    </ligand>
</feature>
<keyword evidence="11" id="KW-1185">Reference proteome</keyword>
<dbReference type="HOGENOM" id="CLU_015485_1_0_11"/>
<dbReference type="Proteomes" id="UP000061839">
    <property type="component" value="Chromosome"/>
</dbReference>
<evidence type="ECO:0000259" key="9">
    <source>
        <dbReference type="Pfam" id="PF17764"/>
    </source>
</evidence>
<feature type="binding site" evidence="8">
    <location>
        <position position="428"/>
    </location>
    <ligand>
        <name>Zn(2+)</name>
        <dbReference type="ChEBI" id="CHEBI:29105"/>
        <label>2</label>
    </ligand>
</feature>
<keyword evidence="4 8" id="KW-0547">Nucleotide-binding</keyword>
<name>A0A0D4BXF8_9MICC</name>
<dbReference type="GO" id="GO:0008270">
    <property type="term" value="F:zinc ion binding"/>
    <property type="evidence" value="ECO:0007669"/>
    <property type="project" value="UniProtKB-UniRule"/>
</dbReference>